<protein>
    <submittedName>
        <fullName evidence="1">Uncharacterized protein</fullName>
    </submittedName>
</protein>
<proteinExistence type="predicted"/>
<name>A0A147IS49_9SPHN</name>
<dbReference type="PATRIC" id="fig|172044.3.peg.1840"/>
<dbReference type="EMBL" id="LDTF01000047">
    <property type="protein sequence ID" value="KTT98263.1"/>
    <property type="molecule type" value="Genomic_DNA"/>
</dbReference>
<accession>A0A147IS49</accession>
<dbReference type="AlphaFoldDB" id="A0A147IS49"/>
<comment type="caution">
    <text evidence="1">The sequence shown here is derived from an EMBL/GenBank/DDBJ whole genome shotgun (WGS) entry which is preliminary data.</text>
</comment>
<gene>
    <name evidence="1" type="ORF">NS355_09515</name>
</gene>
<dbReference type="Proteomes" id="UP000073923">
    <property type="component" value="Unassembled WGS sequence"/>
</dbReference>
<reference evidence="1 2" key="1">
    <citation type="journal article" date="2016" name="Front. Microbiol.">
        <title>Genomic Resource of Rice Seed Associated Bacteria.</title>
        <authorList>
            <person name="Midha S."/>
            <person name="Bansal K."/>
            <person name="Sharma S."/>
            <person name="Kumar N."/>
            <person name="Patil P.P."/>
            <person name="Chaudhry V."/>
            <person name="Patil P.B."/>
        </authorList>
    </citation>
    <scope>NUCLEOTIDE SEQUENCE [LARGE SCALE GENOMIC DNA]</scope>
    <source>
        <strain evidence="1 2">NS355</strain>
    </source>
</reference>
<evidence type="ECO:0000313" key="2">
    <source>
        <dbReference type="Proteomes" id="UP000073923"/>
    </source>
</evidence>
<evidence type="ECO:0000313" key="1">
    <source>
        <dbReference type="EMBL" id="KTT98263.1"/>
    </source>
</evidence>
<organism evidence="1 2">
    <name type="scientific">Sphingomonas yabuuchiae</name>
    <dbReference type="NCBI Taxonomy" id="172044"/>
    <lineage>
        <taxon>Bacteria</taxon>
        <taxon>Pseudomonadati</taxon>
        <taxon>Pseudomonadota</taxon>
        <taxon>Alphaproteobacteria</taxon>
        <taxon>Sphingomonadales</taxon>
        <taxon>Sphingomonadaceae</taxon>
        <taxon>Sphingomonas</taxon>
    </lineage>
</organism>
<sequence length="377" mass="41003">MGAALVALAVSALTGYGLMASYSVNRLNQLSGAATLADQTSEKNAVLSAVSDSTVDTALTASPLMQRLVDVAMVRASYRGAAIGPWMTHIRRLGWRDTVSLQNALLVAGKNNDLPDALNISDALLRRQQLMEQLVPILAMMEIDASFQGHIVGRLAQRPSWRAVYLTSMEHMQSPEQLTGRYAVLRALAARGGLDRDEIVANVTMLERTGRPDLAFDIWKSTQKGVSQPLNDPDFTRSAQSASLDGEVIPFEWQMMTGEGFSAGALEENGRSQLTIDWDGRGVPTFARQRTSASPGRYALTVQTPSRSNPNLSALTFRFLCGNKATPFLADPKRPGYYVASESASCSYPILEILGDVQPSTSIHQFTIKSLNLHRIS</sequence>